<protein>
    <recommendedName>
        <fullName evidence="3">Outer membrane protein beta-barrel domain-containing protein</fullName>
    </recommendedName>
</protein>
<evidence type="ECO:0008006" key="3">
    <source>
        <dbReference type="Google" id="ProtNLM"/>
    </source>
</evidence>
<name>A0ABV7YYN1_9BACT</name>
<evidence type="ECO:0000313" key="1">
    <source>
        <dbReference type="EMBL" id="MFC3811699.1"/>
    </source>
</evidence>
<accession>A0ABV7YYN1</accession>
<dbReference type="EMBL" id="JBHRYQ010000001">
    <property type="protein sequence ID" value="MFC3811699.1"/>
    <property type="molecule type" value="Genomic_DNA"/>
</dbReference>
<keyword evidence="2" id="KW-1185">Reference proteome</keyword>
<organism evidence="1 2">
    <name type="scientific">Lacihabitans lacunae</name>
    <dbReference type="NCBI Taxonomy" id="1028214"/>
    <lineage>
        <taxon>Bacteria</taxon>
        <taxon>Pseudomonadati</taxon>
        <taxon>Bacteroidota</taxon>
        <taxon>Cytophagia</taxon>
        <taxon>Cytophagales</taxon>
        <taxon>Leadbetterellaceae</taxon>
        <taxon>Lacihabitans</taxon>
    </lineage>
</organism>
<sequence>MFKNSILKILLFFMPVYSFSQISINTLYSRSFYSKGDFRGNNFQIGLQKKLKKNFEANVMLGSYQFSRSDEYYYRTTSSGPFDQLAEFRHLVLINHIDLGLNYYVIDNKFKVAIGVAGTVSRTITTSPNEYSIVFPDITNFSLPIYQIYYQDKLKNTSIGPTANINCQYSISKNAIVGLSFSYLQLKDVLIWSFPINFKYKLSK</sequence>
<dbReference type="RefSeq" id="WP_379838538.1">
    <property type="nucleotide sequence ID" value="NZ_JBHRYQ010000001.1"/>
</dbReference>
<reference evidence="2" key="1">
    <citation type="journal article" date="2019" name="Int. J. Syst. Evol. Microbiol.">
        <title>The Global Catalogue of Microorganisms (GCM) 10K type strain sequencing project: providing services to taxonomists for standard genome sequencing and annotation.</title>
        <authorList>
            <consortium name="The Broad Institute Genomics Platform"/>
            <consortium name="The Broad Institute Genome Sequencing Center for Infectious Disease"/>
            <person name="Wu L."/>
            <person name="Ma J."/>
        </authorList>
    </citation>
    <scope>NUCLEOTIDE SEQUENCE [LARGE SCALE GENOMIC DNA]</scope>
    <source>
        <strain evidence="2">CECT 7956</strain>
    </source>
</reference>
<comment type="caution">
    <text evidence="1">The sequence shown here is derived from an EMBL/GenBank/DDBJ whole genome shotgun (WGS) entry which is preliminary data.</text>
</comment>
<gene>
    <name evidence="1" type="ORF">ACFOOI_13635</name>
</gene>
<evidence type="ECO:0000313" key="2">
    <source>
        <dbReference type="Proteomes" id="UP001595616"/>
    </source>
</evidence>
<proteinExistence type="predicted"/>
<dbReference type="Proteomes" id="UP001595616">
    <property type="component" value="Unassembled WGS sequence"/>
</dbReference>